<dbReference type="FunCoup" id="Q751M5">
    <property type="interactions" value="893"/>
</dbReference>
<evidence type="ECO:0000256" key="9">
    <source>
        <dbReference type="ARBA" id="ARBA00023180"/>
    </source>
</evidence>
<keyword evidence="6 11" id="KW-0732">Signal</keyword>
<dbReference type="PANTHER" id="PTHR11802:SF113">
    <property type="entry name" value="SERINE CARBOXYPEPTIDASE CTSA-4.1"/>
    <property type="match status" value="1"/>
</dbReference>
<evidence type="ECO:0000256" key="6">
    <source>
        <dbReference type="ARBA" id="ARBA00022729"/>
    </source>
</evidence>
<dbReference type="HOGENOM" id="CLU_008523_10_4_1"/>
<comment type="subcellular location">
    <subcellularLocation>
        <location evidence="1">Vacuole lumen</location>
    </subcellularLocation>
</comment>
<dbReference type="EC" id="3.4.16.-" evidence="11"/>
<comment type="similarity">
    <text evidence="2 11">Belongs to the peptidase S10 family.</text>
</comment>
<evidence type="ECO:0000256" key="8">
    <source>
        <dbReference type="ARBA" id="ARBA00023157"/>
    </source>
</evidence>
<evidence type="ECO:0000313" key="12">
    <source>
        <dbReference type="EMBL" id="AAS54163.1"/>
    </source>
</evidence>
<dbReference type="Gene3D" id="3.40.50.1820">
    <property type="entry name" value="alpha/beta hydrolase"/>
    <property type="match status" value="1"/>
</dbReference>
<sequence length="563" mass="63177">MRGQSLLAPLMLVPALVAGTSIQGGKAQLEKRQSMPDDLVAAVGGHLSKLRSKMNVQQGKFFDARGSLKNIADSLGVSEQEVSSVSAELESVMAEMSELFPQDAKQLKFLSEPRGDVRKVREWDNVVRKESLQDYQLRVRKVSDPAGLGVDPDVKQYSGYLDVEAEDKHFFYWFFESRNDPKNDPIVLWLNGGPGCSSMTGLFFELGPSSIDQKLKPVRNPYSWNTNASVIFLDQPVNAGYSYSSNSVANTVAASKDVYAFLELFFRQFPEYQAGQKFHIAGESYAGHYIPAIAAEILSHPDEERSFKLSSVLIGNGLTDPLTQYPYYERMACGGGGEPAILGPEQCSAMNETLPRCLRLIRTCYTLQNVWSCVPASLYCNGNQLTPFQRTGKNVYDVRKECEGQLCYDDMKYSEEYLNTPEVIKAVGAEVDSFTSCNFDVNRNFLLNGDWMKPYQRHVTEILDKGLPVLIYAGDKDFICNWLGNRAWTDELPWKHHDDFTKQPIKPWNGPSGDQAGEVKNYKHFTYLRVFGAGHMVPYDVPENSLDMLNTWLQGDFGMGAQE</sequence>
<reference evidence="13" key="2">
    <citation type="journal article" date="2013" name="G3 (Bethesda)">
        <title>Genomes of Ashbya fungi isolated from insects reveal four mating-type loci, numerous translocations, lack of transposons, and distinct gene duplications.</title>
        <authorList>
            <person name="Dietrich F.S."/>
            <person name="Voegeli S."/>
            <person name="Kuo S."/>
            <person name="Philippsen P."/>
        </authorList>
    </citation>
    <scope>GENOME REANNOTATION</scope>
    <source>
        <strain evidence="13">ATCC 10895 / CBS 109.51 / FGSC 9923 / NRRL Y-1056</strain>
    </source>
</reference>
<dbReference type="GO" id="GO:0006995">
    <property type="term" value="P:cellular response to nitrogen starvation"/>
    <property type="evidence" value="ECO:0007669"/>
    <property type="project" value="UniProtKB-ARBA"/>
</dbReference>
<dbReference type="STRING" id="284811.Q751M5"/>
<dbReference type="ESTHER" id="ashgo-q751m5">
    <property type="family name" value="Carboxypeptidase_S10"/>
</dbReference>
<gene>
    <name evidence="12" type="ORF">AGOS_AGL328C</name>
</gene>
<dbReference type="GeneID" id="4622632"/>
<evidence type="ECO:0000256" key="4">
    <source>
        <dbReference type="ARBA" id="ARBA00022645"/>
    </source>
</evidence>
<keyword evidence="8" id="KW-1015">Disulfide bond</keyword>
<dbReference type="GO" id="GO:0000324">
    <property type="term" value="C:fungal-type vacuole"/>
    <property type="evidence" value="ECO:0000318"/>
    <property type="project" value="GO_Central"/>
</dbReference>
<keyword evidence="13" id="KW-1185">Reference proteome</keyword>
<dbReference type="PANTHER" id="PTHR11802">
    <property type="entry name" value="SERINE PROTEASE FAMILY S10 SERINE CARBOXYPEPTIDASE"/>
    <property type="match status" value="1"/>
</dbReference>
<dbReference type="KEGG" id="ago:AGOS_AGL328C"/>
<name>Q751M5_EREGS</name>
<keyword evidence="4 11" id="KW-0121">Carboxypeptidase</keyword>
<dbReference type="Pfam" id="PF00450">
    <property type="entry name" value="Peptidase_S10"/>
    <property type="match status" value="1"/>
</dbReference>
<evidence type="ECO:0000256" key="3">
    <source>
        <dbReference type="ARBA" id="ARBA00022554"/>
    </source>
</evidence>
<dbReference type="RefSeq" id="NP_986339.1">
    <property type="nucleotide sequence ID" value="NM_211401.1"/>
</dbReference>
<reference evidence="12 13" key="1">
    <citation type="journal article" date="2004" name="Science">
        <title>The Ashbya gossypii genome as a tool for mapping the ancient Saccharomyces cerevisiae genome.</title>
        <authorList>
            <person name="Dietrich F.S."/>
            <person name="Voegeli S."/>
            <person name="Brachat S."/>
            <person name="Lerch A."/>
            <person name="Gates K."/>
            <person name="Steiner S."/>
            <person name="Mohr C."/>
            <person name="Pohlmann R."/>
            <person name="Luedi P."/>
            <person name="Choi S."/>
            <person name="Wing R.A."/>
            <person name="Flavier A."/>
            <person name="Gaffney T.D."/>
            <person name="Philippsen P."/>
        </authorList>
    </citation>
    <scope>NUCLEOTIDE SEQUENCE [LARGE SCALE GENOMIC DNA]</scope>
    <source>
        <strain evidence="13">ATCC 10895 / CBS 109.51 / FGSC 9923 / NRRL Y-1056</strain>
    </source>
</reference>
<dbReference type="InterPro" id="IPR018202">
    <property type="entry name" value="Ser_caboxypep_ser_AS"/>
</dbReference>
<dbReference type="PROSITE" id="PS00560">
    <property type="entry name" value="CARBOXYPEPT_SER_HIS"/>
    <property type="match status" value="1"/>
</dbReference>
<dbReference type="PROSITE" id="PS00131">
    <property type="entry name" value="CARBOXYPEPT_SER_SER"/>
    <property type="match status" value="1"/>
</dbReference>
<dbReference type="EMBL" id="AE016820">
    <property type="protein sequence ID" value="AAS54163.1"/>
    <property type="molecule type" value="Genomic_DNA"/>
</dbReference>
<dbReference type="SUPFAM" id="SSF53474">
    <property type="entry name" value="alpha/beta-Hydrolases"/>
    <property type="match status" value="1"/>
</dbReference>
<evidence type="ECO:0000256" key="2">
    <source>
        <dbReference type="ARBA" id="ARBA00009431"/>
    </source>
</evidence>
<dbReference type="GO" id="GO:0000328">
    <property type="term" value="C:fungal-type vacuole lumen"/>
    <property type="evidence" value="ECO:0007669"/>
    <property type="project" value="UniProtKB-ARBA"/>
</dbReference>
<dbReference type="PRINTS" id="PR00724">
    <property type="entry name" value="CRBOXYPTASEC"/>
</dbReference>
<evidence type="ECO:0000256" key="7">
    <source>
        <dbReference type="ARBA" id="ARBA00022801"/>
    </source>
</evidence>
<dbReference type="AlphaFoldDB" id="Q751M5"/>
<dbReference type="GO" id="GO:0031638">
    <property type="term" value="P:zymogen activation"/>
    <property type="evidence" value="ECO:0007669"/>
    <property type="project" value="UniProtKB-ARBA"/>
</dbReference>
<dbReference type="OMA" id="GDWMKPF"/>
<evidence type="ECO:0000256" key="10">
    <source>
        <dbReference type="ARBA" id="ARBA00052076"/>
    </source>
</evidence>
<evidence type="ECO:0000256" key="1">
    <source>
        <dbReference type="ARBA" id="ARBA00004410"/>
    </source>
</evidence>
<dbReference type="GO" id="GO:0004185">
    <property type="term" value="F:serine-type carboxypeptidase activity"/>
    <property type="evidence" value="ECO:0000318"/>
    <property type="project" value="GO_Central"/>
</dbReference>
<feature type="chain" id="PRO_5005144193" description="Carboxypeptidase" evidence="11">
    <location>
        <begin position="20"/>
        <end position="563"/>
    </location>
</feature>
<accession>Q751M5</accession>
<dbReference type="InParanoid" id="Q751M5"/>
<dbReference type="eggNOG" id="KOG1282">
    <property type="taxonomic scope" value="Eukaryota"/>
</dbReference>
<dbReference type="GO" id="GO:0046938">
    <property type="term" value="P:phytochelatin biosynthetic process"/>
    <property type="evidence" value="ECO:0007669"/>
    <property type="project" value="UniProtKB-ARBA"/>
</dbReference>
<dbReference type="Gene3D" id="1.10.287.410">
    <property type="match status" value="1"/>
</dbReference>
<dbReference type="InterPro" id="IPR033124">
    <property type="entry name" value="Ser_caboxypep_his_AS"/>
</dbReference>
<organism evidence="12 13">
    <name type="scientific">Eremothecium gossypii (strain ATCC 10895 / CBS 109.51 / FGSC 9923 / NRRL Y-1056)</name>
    <name type="common">Yeast</name>
    <name type="synonym">Ashbya gossypii</name>
    <dbReference type="NCBI Taxonomy" id="284811"/>
    <lineage>
        <taxon>Eukaryota</taxon>
        <taxon>Fungi</taxon>
        <taxon>Dikarya</taxon>
        <taxon>Ascomycota</taxon>
        <taxon>Saccharomycotina</taxon>
        <taxon>Saccharomycetes</taxon>
        <taxon>Saccharomycetales</taxon>
        <taxon>Saccharomycetaceae</taxon>
        <taxon>Eremothecium</taxon>
    </lineage>
</organism>
<protein>
    <recommendedName>
        <fullName evidence="11">Carboxypeptidase</fullName>
        <ecNumber evidence="11">3.4.16.-</ecNumber>
    </recommendedName>
</protein>
<evidence type="ECO:0000256" key="11">
    <source>
        <dbReference type="RuleBase" id="RU361156"/>
    </source>
</evidence>
<dbReference type="InterPro" id="IPR001563">
    <property type="entry name" value="Peptidase_S10"/>
</dbReference>
<evidence type="ECO:0000313" key="13">
    <source>
        <dbReference type="Proteomes" id="UP000000591"/>
    </source>
</evidence>
<feature type="signal peptide" evidence="11">
    <location>
        <begin position="1"/>
        <end position="19"/>
    </location>
</feature>
<dbReference type="InterPro" id="IPR029058">
    <property type="entry name" value="AB_hydrolase_fold"/>
</dbReference>
<keyword evidence="3" id="KW-0926">Vacuole</keyword>
<keyword evidence="9" id="KW-0325">Glycoprotein</keyword>
<comment type="catalytic activity">
    <reaction evidence="10">
        <text>Release of a C-terminal amino acid with broad specificity.</text>
        <dbReference type="EC" id="3.4.16.5"/>
    </reaction>
</comment>
<keyword evidence="5 11" id="KW-0645">Protease</keyword>
<dbReference type="Proteomes" id="UP000000591">
    <property type="component" value="Chromosome VII"/>
</dbReference>
<dbReference type="MEROPS" id="S10.001"/>
<keyword evidence="7 11" id="KW-0378">Hydrolase</keyword>
<proteinExistence type="inferred from homology"/>
<dbReference type="OrthoDB" id="443318at2759"/>
<dbReference type="FunFam" id="1.10.287.410:FF:000001">
    <property type="entry name" value="Carboxypeptidase Y"/>
    <property type="match status" value="1"/>
</dbReference>
<evidence type="ECO:0000256" key="5">
    <source>
        <dbReference type="ARBA" id="ARBA00022670"/>
    </source>
</evidence>